<sequence>MDGDIKLLEYQQLNGQEITPPNRKYVKNLSELKSFGTIFCFEGNILNREEMSKYNASFIRIHISQDSYPADGICKNFSIIENGTWIHICNNTKIKAKSKCNHYQKFKSNHIRVSIVIKNSWMFYCAIETKDDIIELNDYVVIPFELTQYIEVKGLNKTKDYDLINLK</sequence>
<evidence type="ECO:0000313" key="2">
    <source>
        <dbReference type="WBParaSite" id="MhA1_Contig222.frz3.gene21"/>
    </source>
</evidence>
<evidence type="ECO:0000313" key="1">
    <source>
        <dbReference type="Proteomes" id="UP000095281"/>
    </source>
</evidence>
<protein>
    <submittedName>
        <fullName evidence="2">Galectin</fullName>
    </submittedName>
</protein>
<dbReference type="AlphaFoldDB" id="A0A1I8BH16"/>
<dbReference type="Proteomes" id="UP000095281">
    <property type="component" value="Unplaced"/>
</dbReference>
<proteinExistence type="predicted"/>
<organism evidence="1 2">
    <name type="scientific">Meloidogyne hapla</name>
    <name type="common">Root-knot nematode worm</name>
    <dbReference type="NCBI Taxonomy" id="6305"/>
    <lineage>
        <taxon>Eukaryota</taxon>
        <taxon>Metazoa</taxon>
        <taxon>Ecdysozoa</taxon>
        <taxon>Nematoda</taxon>
        <taxon>Chromadorea</taxon>
        <taxon>Rhabditida</taxon>
        <taxon>Tylenchina</taxon>
        <taxon>Tylenchomorpha</taxon>
        <taxon>Tylenchoidea</taxon>
        <taxon>Meloidogynidae</taxon>
        <taxon>Meloidogyninae</taxon>
        <taxon>Meloidogyne</taxon>
    </lineage>
</organism>
<keyword evidence="1" id="KW-1185">Reference proteome</keyword>
<accession>A0A1I8BH16</accession>
<name>A0A1I8BH16_MELHA</name>
<dbReference type="WBParaSite" id="MhA1_Contig222.frz3.gene21">
    <property type="protein sequence ID" value="MhA1_Contig222.frz3.gene21"/>
    <property type="gene ID" value="MhA1_Contig222.frz3.gene21"/>
</dbReference>
<reference evidence="2" key="1">
    <citation type="submission" date="2016-11" db="UniProtKB">
        <authorList>
            <consortium name="WormBaseParasite"/>
        </authorList>
    </citation>
    <scope>IDENTIFICATION</scope>
</reference>